<dbReference type="GO" id="GO:0032259">
    <property type="term" value="P:methylation"/>
    <property type="evidence" value="ECO:0007669"/>
    <property type="project" value="UniProtKB-KW"/>
</dbReference>
<evidence type="ECO:0000256" key="1">
    <source>
        <dbReference type="ARBA" id="ARBA00000724"/>
    </source>
</evidence>
<dbReference type="AlphaFoldDB" id="F0VKV3"/>
<evidence type="ECO:0000256" key="8">
    <source>
        <dbReference type="PIRSR" id="PIRSR016305-1"/>
    </source>
</evidence>
<evidence type="ECO:0000313" key="10">
    <source>
        <dbReference type="EMBL" id="CBZ54704.1"/>
    </source>
</evidence>
<dbReference type="PANTHER" id="PTHR13600:SF21">
    <property type="entry name" value="LEUCINE CARBOXYL METHYLTRANSFERASE 1"/>
    <property type="match status" value="1"/>
</dbReference>
<feature type="binding site" evidence="8">
    <location>
        <begin position="264"/>
        <end position="265"/>
    </location>
    <ligand>
        <name>S-adenosyl-L-methionine</name>
        <dbReference type="ChEBI" id="CHEBI:59789"/>
    </ligand>
</feature>
<sequence length="453" mass="50471">MPFSMPSPPPQGRPDQPPPHHPFSAAFFLQQGSGPTGGRDFFPGHGVAGDHQPEQQLPPLCLYSSEDAALQATTDDAASSKLSAVLLNYYRDDSLPFFVKKRTRRAPLINRGYYSRVAAIRQLLAIFVADICSQNTKVHNLHRGQGQSPTASVLSHALDIERRAAGNEKGPLPAEWPIDNPPVQFLSFGAGMDTLYFWLAERYRNIRMFEVDFKDVAAVKASILRHNTELWRKIAPSAPTDTQQGVAGEDDCINTETYALIGADLRDIQSVAAELQKRGFRDDVPTFFLSECVLVYMNTSEADAVLRWAAQAVTSAPSAVAVYEQLNPTDAFGRTMVKNLQTRGCPLMTIFDYPTLESQKQRYLNLGWTASSVVDMNTIYDKFLPPQERQRVQQLELFDELEEWRLIQAHYSIAVAVRDPVQVGRRDANQGGATRTEAALLCVCRVRRRLASA</sequence>
<dbReference type="InterPro" id="IPR007213">
    <property type="entry name" value="Ppm1/Ppm2/Tcmp"/>
</dbReference>
<evidence type="ECO:0000256" key="7">
    <source>
        <dbReference type="ARBA" id="ARBA00032526"/>
    </source>
</evidence>
<dbReference type="PIRSF" id="PIRSF016305">
    <property type="entry name" value="LCM_mtfrase"/>
    <property type="match status" value="1"/>
</dbReference>
<dbReference type="EC" id="2.1.1.233" evidence="3"/>
<protein>
    <recommendedName>
        <fullName evidence="3">[phosphatase 2A protein]-leucine-carboxy methyltransferase</fullName>
        <ecNumber evidence="3">2.1.1.233</ecNumber>
    </recommendedName>
    <alternativeName>
        <fullName evidence="7">[Phosphatase 2A protein]-leucine-carboxy methyltransferase 1</fullName>
    </alternativeName>
</protein>
<dbReference type="OMA" id="YMRVTAL"/>
<dbReference type="GO" id="GO:0018423">
    <property type="term" value="F:protein C-terminal leucine carboxyl O-methyltransferase activity"/>
    <property type="evidence" value="ECO:0007669"/>
    <property type="project" value="UniProtKB-EC"/>
</dbReference>
<dbReference type="RefSeq" id="XP_003884734.1">
    <property type="nucleotide sequence ID" value="XM_003884685.1"/>
</dbReference>
<keyword evidence="5 10" id="KW-0808">Transferase</keyword>
<feature type="binding site" evidence="8">
    <location>
        <position position="189"/>
    </location>
    <ligand>
        <name>S-adenosyl-L-methionine</name>
        <dbReference type="ChEBI" id="CHEBI:59789"/>
    </ligand>
</feature>
<feature type="compositionally biased region" description="Pro residues" evidence="9">
    <location>
        <begin position="1"/>
        <end position="21"/>
    </location>
</feature>
<dbReference type="InterPro" id="IPR029063">
    <property type="entry name" value="SAM-dependent_MTases_sf"/>
</dbReference>
<accession>F0VKV3</accession>
<keyword evidence="4 10" id="KW-0489">Methyltransferase</keyword>
<gene>
    <name evidence="10" type="ORF">NCLIV_051310</name>
</gene>
<dbReference type="Pfam" id="PF04072">
    <property type="entry name" value="LCM"/>
    <property type="match status" value="1"/>
</dbReference>
<feature type="binding site" evidence="8">
    <location>
        <position position="116"/>
    </location>
    <ligand>
        <name>S-adenosyl-L-methionine</name>
        <dbReference type="ChEBI" id="CHEBI:59789"/>
    </ligand>
</feature>
<dbReference type="OrthoDB" id="203237at2759"/>
<dbReference type="SUPFAM" id="SSF53335">
    <property type="entry name" value="S-adenosyl-L-methionine-dependent methyltransferases"/>
    <property type="match status" value="1"/>
</dbReference>
<feature type="region of interest" description="Disordered" evidence="9">
    <location>
        <begin position="1"/>
        <end position="24"/>
    </location>
</feature>
<dbReference type="EMBL" id="FR823391">
    <property type="protein sequence ID" value="CBZ54704.1"/>
    <property type="molecule type" value="Genomic_DNA"/>
</dbReference>
<keyword evidence="6 8" id="KW-0949">S-adenosyl-L-methionine</keyword>
<dbReference type="Gene3D" id="3.40.50.150">
    <property type="entry name" value="Vaccinia Virus protein VP39"/>
    <property type="match status" value="1"/>
</dbReference>
<evidence type="ECO:0000256" key="3">
    <source>
        <dbReference type="ARBA" id="ARBA00012834"/>
    </source>
</evidence>
<dbReference type="GeneID" id="13446409"/>
<evidence type="ECO:0000256" key="2">
    <source>
        <dbReference type="ARBA" id="ARBA00010703"/>
    </source>
</evidence>
<reference evidence="11" key="1">
    <citation type="journal article" date="2012" name="PLoS Pathog.">
        <title>Comparative genomics of the apicomplexan parasites Toxoplasma gondii and Neospora caninum: Coccidia differing in host range and transmission strategy.</title>
        <authorList>
            <person name="Reid A.J."/>
            <person name="Vermont S.J."/>
            <person name="Cotton J.A."/>
            <person name="Harris D."/>
            <person name="Hill-Cawthorne G.A."/>
            <person name="Konen-Waisman S."/>
            <person name="Latham S.M."/>
            <person name="Mourier T."/>
            <person name="Norton R."/>
            <person name="Quail M.A."/>
            <person name="Sanders M."/>
            <person name="Shanmugam D."/>
            <person name="Sohal A."/>
            <person name="Wasmuth J.D."/>
            <person name="Brunk B."/>
            <person name="Grigg M.E."/>
            <person name="Howard J.C."/>
            <person name="Parkinson J."/>
            <person name="Roos D.S."/>
            <person name="Trees A.J."/>
            <person name="Berriman M."/>
            <person name="Pain A."/>
            <person name="Wastling J.M."/>
        </authorList>
    </citation>
    <scope>NUCLEOTIDE SEQUENCE [LARGE SCALE GENOMIC DNA]</scope>
    <source>
        <strain evidence="11">Liverpool</strain>
    </source>
</reference>
<evidence type="ECO:0000256" key="5">
    <source>
        <dbReference type="ARBA" id="ARBA00022679"/>
    </source>
</evidence>
<feature type="binding site" evidence="8">
    <location>
        <position position="291"/>
    </location>
    <ligand>
        <name>S-adenosyl-L-methionine</name>
        <dbReference type="ChEBI" id="CHEBI:59789"/>
    </ligand>
</feature>
<dbReference type="FunCoup" id="F0VKV3">
    <property type="interactions" value="335"/>
</dbReference>
<keyword evidence="11" id="KW-1185">Reference proteome</keyword>
<dbReference type="eggNOG" id="KOG2918">
    <property type="taxonomic scope" value="Eukaryota"/>
</dbReference>
<name>F0VKV3_NEOCL</name>
<dbReference type="Proteomes" id="UP000007494">
    <property type="component" value="Chromosome X"/>
</dbReference>
<proteinExistence type="inferred from homology"/>
<dbReference type="VEuPathDB" id="ToxoDB:NCLIV_051310"/>
<evidence type="ECO:0000313" key="11">
    <source>
        <dbReference type="Proteomes" id="UP000007494"/>
    </source>
</evidence>
<evidence type="ECO:0000256" key="9">
    <source>
        <dbReference type="SAM" id="MobiDB-lite"/>
    </source>
</evidence>
<dbReference type="InterPro" id="IPR016651">
    <property type="entry name" value="LCMT1"/>
</dbReference>
<dbReference type="PANTHER" id="PTHR13600">
    <property type="entry name" value="LEUCINE CARBOXYL METHYLTRANSFERASE"/>
    <property type="match status" value="1"/>
</dbReference>
<comment type="similarity">
    <text evidence="2">Belongs to the methyltransferase superfamily. LCMT family.</text>
</comment>
<comment type="catalytic activity">
    <reaction evidence="1">
        <text>[phosphatase 2A protein]-C-terminal L-leucine + S-adenosyl-L-methionine = [phosphatase 2A protein]-C-terminal L-leucine methyl ester + S-adenosyl-L-homocysteine</text>
        <dbReference type="Rhea" id="RHEA:48544"/>
        <dbReference type="Rhea" id="RHEA-COMP:12134"/>
        <dbReference type="Rhea" id="RHEA-COMP:12135"/>
        <dbReference type="ChEBI" id="CHEBI:57856"/>
        <dbReference type="ChEBI" id="CHEBI:59789"/>
        <dbReference type="ChEBI" id="CHEBI:90516"/>
        <dbReference type="ChEBI" id="CHEBI:90517"/>
        <dbReference type="EC" id="2.1.1.233"/>
    </reaction>
</comment>
<organism evidence="10 11">
    <name type="scientific">Neospora caninum (strain Liverpool)</name>
    <dbReference type="NCBI Taxonomy" id="572307"/>
    <lineage>
        <taxon>Eukaryota</taxon>
        <taxon>Sar</taxon>
        <taxon>Alveolata</taxon>
        <taxon>Apicomplexa</taxon>
        <taxon>Conoidasida</taxon>
        <taxon>Coccidia</taxon>
        <taxon>Eucoccidiorida</taxon>
        <taxon>Eimeriorina</taxon>
        <taxon>Sarcocystidae</taxon>
        <taxon>Neospora</taxon>
    </lineage>
</organism>
<dbReference type="InParanoid" id="F0VKV3"/>
<evidence type="ECO:0000256" key="4">
    <source>
        <dbReference type="ARBA" id="ARBA00022603"/>
    </source>
</evidence>
<evidence type="ECO:0000256" key="6">
    <source>
        <dbReference type="ARBA" id="ARBA00022691"/>
    </source>
</evidence>